<feature type="coiled-coil region" evidence="7">
    <location>
        <begin position="31"/>
        <end position="58"/>
    </location>
</feature>
<dbReference type="NCBIfam" id="TIGR03319">
    <property type="entry name" value="RNase_Y"/>
    <property type="match status" value="1"/>
</dbReference>
<comment type="subcellular location">
    <subcellularLocation>
        <location evidence="5">Cell membrane</location>
        <topology evidence="5">Single-pass membrane protein</topology>
    </subcellularLocation>
</comment>
<dbReference type="PROSITE" id="PS51831">
    <property type="entry name" value="HD"/>
    <property type="match status" value="1"/>
</dbReference>
<evidence type="ECO:0000256" key="3">
    <source>
        <dbReference type="ARBA" id="ARBA00022801"/>
    </source>
</evidence>
<dbReference type="GO" id="GO:0003723">
    <property type="term" value="F:RNA binding"/>
    <property type="evidence" value="ECO:0007669"/>
    <property type="project" value="UniProtKB-UniRule"/>
</dbReference>
<dbReference type="Pfam" id="PF12072">
    <property type="entry name" value="RNase_Y_N"/>
    <property type="match status" value="1"/>
</dbReference>
<dbReference type="InterPro" id="IPR017705">
    <property type="entry name" value="Ribonuclease_Y"/>
</dbReference>
<reference evidence="9 10" key="1">
    <citation type="journal article" date="2016" name="Nat. Commun.">
        <title>Thousands of microbial genomes shed light on interconnected biogeochemical processes in an aquifer system.</title>
        <authorList>
            <person name="Anantharaman K."/>
            <person name="Brown C.T."/>
            <person name="Hug L.A."/>
            <person name="Sharon I."/>
            <person name="Castelle C.J."/>
            <person name="Probst A.J."/>
            <person name="Thomas B.C."/>
            <person name="Singh A."/>
            <person name="Wilkins M.J."/>
            <person name="Karaoz U."/>
            <person name="Brodie E.L."/>
            <person name="Williams K.H."/>
            <person name="Hubbard S.S."/>
            <person name="Banfield J.F."/>
        </authorList>
    </citation>
    <scope>NUCLEOTIDE SEQUENCE [LARGE SCALE GENOMIC DNA]</scope>
</reference>
<dbReference type="Pfam" id="PF01966">
    <property type="entry name" value="HD"/>
    <property type="match status" value="1"/>
</dbReference>
<evidence type="ECO:0000256" key="5">
    <source>
        <dbReference type="HAMAP-Rule" id="MF_00335"/>
    </source>
</evidence>
<dbReference type="GO" id="GO:0006402">
    <property type="term" value="P:mRNA catabolic process"/>
    <property type="evidence" value="ECO:0007669"/>
    <property type="project" value="UniProtKB-UniRule"/>
</dbReference>
<dbReference type="SMART" id="SM00322">
    <property type="entry name" value="KH"/>
    <property type="match status" value="1"/>
</dbReference>
<proteinExistence type="inferred from homology"/>
<dbReference type="PANTHER" id="PTHR12826">
    <property type="entry name" value="RIBONUCLEASE Y"/>
    <property type="match status" value="1"/>
</dbReference>
<dbReference type="InterPro" id="IPR004087">
    <property type="entry name" value="KH_dom"/>
</dbReference>
<dbReference type="Pfam" id="PF00013">
    <property type="entry name" value="KH_1"/>
    <property type="match status" value="1"/>
</dbReference>
<dbReference type="AlphaFoldDB" id="A0A1G2R283"/>
<dbReference type="PROSITE" id="PS50084">
    <property type="entry name" value="KH_TYPE_1"/>
    <property type="match status" value="1"/>
</dbReference>
<dbReference type="InterPro" id="IPR003607">
    <property type="entry name" value="HD/PDEase_dom"/>
</dbReference>
<dbReference type="PANTHER" id="PTHR12826:SF15">
    <property type="entry name" value="RIBONUCLEASE Y"/>
    <property type="match status" value="1"/>
</dbReference>
<dbReference type="SUPFAM" id="SSF109604">
    <property type="entry name" value="HD-domain/PDEase-like"/>
    <property type="match status" value="1"/>
</dbReference>
<keyword evidence="5" id="KW-0472">Membrane</keyword>
<feature type="coiled-coil region" evidence="7">
    <location>
        <begin position="99"/>
        <end position="136"/>
    </location>
</feature>
<dbReference type="InterPro" id="IPR004088">
    <property type="entry name" value="KH_dom_type_1"/>
</dbReference>
<dbReference type="InterPro" id="IPR036612">
    <property type="entry name" value="KH_dom_type_1_sf"/>
</dbReference>
<dbReference type="SUPFAM" id="SSF54791">
    <property type="entry name" value="Eukaryotic type KH-domain (KH-domain type I)"/>
    <property type="match status" value="1"/>
</dbReference>
<dbReference type="Proteomes" id="UP000178092">
    <property type="component" value="Unassembled WGS sequence"/>
</dbReference>
<dbReference type="InterPro" id="IPR015946">
    <property type="entry name" value="KH_dom-like_a/b"/>
</dbReference>
<dbReference type="SMART" id="SM00471">
    <property type="entry name" value="HDc"/>
    <property type="match status" value="1"/>
</dbReference>
<keyword evidence="5" id="KW-1003">Cell membrane</keyword>
<keyword evidence="4 5" id="KW-0694">RNA-binding</keyword>
<evidence type="ECO:0000259" key="8">
    <source>
        <dbReference type="PROSITE" id="PS51831"/>
    </source>
</evidence>
<evidence type="ECO:0000256" key="2">
    <source>
        <dbReference type="ARBA" id="ARBA00022759"/>
    </source>
</evidence>
<gene>
    <name evidence="5" type="primary">rny</name>
    <name evidence="9" type="ORF">A3C04_04150</name>
</gene>
<keyword evidence="7" id="KW-0175">Coiled coil</keyword>
<feature type="transmembrane region" description="Helical" evidence="5">
    <location>
        <begin position="6"/>
        <end position="25"/>
    </location>
</feature>
<evidence type="ECO:0000256" key="7">
    <source>
        <dbReference type="SAM" id="Coils"/>
    </source>
</evidence>
<comment type="caution">
    <text evidence="9">The sequence shown here is derived from an EMBL/GenBank/DDBJ whole genome shotgun (WGS) entry which is preliminary data.</text>
</comment>
<keyword evidence="2 5" id="KW-0255">Endonuclease</keyword>
<dbReference type="HAMAP" id="MF_00335">
    <property type="entry name" value="RNase_Y"/>
    <property type="match status" value="1"/>
</dbReference>
<protein>
    <recommendedName>
        <fullName evidence="5 6">Ribonuclease Y</fullName>
        <shortName evidence="5">RNase Y</shortName>
        <ecNumber evidence="5 6">3.1.-.-</ecNumber>
    </recommendedName>
</protein>
<evidence type="ECO:0000256" key="1">
    <source>
        <dbReference type="ARBA" id="ARBA00022722"/>
    </source>
</evidence>
<accession>A0A1G2R283</accession>
<dbReference type="Gene3D" id="3.30.300.20">
    <property type="match status" value="1"/>
</dbReference>
<keyword evidence="5" id="KW-1133">Transmembrane helix</keyword>
<organism evidence="9 10">
    <name type="scientific">Candidatus Wildermuthbacteria bacterium RIFCSPHIGHO2_02_FULL_45_25</name>
    <dbReference type="NCBI Taxonomy" id="1802450"/>
    <lineage>
        <taxon>Bacteria</taxon>
        <taxon>Candidatus Wildermuthiibacteriota</taxon>
    </lineage>
</organism>
<evidence type="ECO:0000313" key="10">
    <source>
        <dbReference type="Proteomes" id="UP000178092"/>
    </source>
</evidence>
<dbReference type="GO" id="GO:0004521">
    <property type="term" value="F:RNA endonuclease activity"/>
    <property type="evidence" value="ECO:0007669"/>
    <property type="project" value="UniProtKB-UniRule"/>
</dbReference>
<dbReference type="InterPro" id="IPR022711">
    <property type="entry name" value="RNase_Y_N"/>
</dbReference>
<dbReference type="InterPro" id="IPR006674">
    <property type="entry name" value="HD_domain"/>
</dbReference>
<dbReference type="CDD" id="cd22431">
    <property type="entry name" value="KH-I_RNaseY"/>
    <property type="match status" value="1"/>
</dbReference>
<keyword evidence="3 5" id="KW-0378">Hydrolase</keyword>
<dbReference type="EC" id="3.1.-.-" evidence="5 6"/>
<evidence type="ECO:0000313" key="9">
    <source>
        <dbReference type="EMBL" id="OHA66499.1"/>
    </source>
</evidence>
<keyword evidence="1 5" id="KW-0540">Nuclease</keyword>
<evidence type="ECO:0000256" key="4">
    <source>
        <dbReference type="ARBA" id="ARBA00022884"/>
    </source>
</evidence>
<dbReference type="InterPro" id="IPR006675">
    <property type="entry name" value="HDIG_dom"/>
</dbReference>
<dbReference type="Gene3D" id="1.10.3210.10">
    <property type="entry name" value="Hypothetical protein af1432"/>
    <property type="match status" value="1"/>
</dbReference>
<dbReference type="EMBL" id="MHTV01000032">
    <property type="protein sequence ID" value="OHA66499.1"/>
    <property type="molecule type" value="Genomic_DNA"/>
</dbReference>
<dbReference type="GO" id="GO:0016787">
    <property type="term" value="F:hydrolase activity"/>
    <property type="evidence" value="ECO:0007669"/>
    <property type="project" value="UniProtKB-KW"/>
</dbReference>
<dbReference type="GO" id="GO:0005886">
    <property type="term" value="C:plasma membrane"/>
    <property type="evidence" value="ECO:0007669"/>
    <property type="project" value="UniProtKB-SubCell"/>
</dbReference>
<comment type="function">
    <text evidence="5">Endoribonuclease that initiates mRNA decay.</text>
</comment>
<evidence type="ECO:0000256" key="6">
    <source>
        <dbReference type="NCBIfam" id="TIGR03319"/>
    </source>
</evidence>
<dbReference type="CDD" id="cd00077">
    <property type="entry name" value="HDc"/>
    <property type="match status" value="1"/>
</dbReference>
<feature type="domain" description="HD" evidence="8">
    <location>
        <begin position="326"/>
        <end position="419"/>
    </location>
</feature>
<dbReference type="NCBIfam" id="TIGR00277">
    <property type="entry name" value="HDIG"/>
    <property type="match status" value="1"/>
</dbReference>
<comment type="similarity">
    <text evidence="5">Belongs to the RNase Y family.</text>
</comment>
<keyword evidence="5" id="KW-0812">Transmembrane</keyword>
<name>A0A1G2R283_9BACT</name>
<sequence>MEQTIILLGASVFALVFGAMLGYFVRQFLAKRRAGSIEQKLQQRIEQAEKDAEGIILKAEQKAKDGLNAAKVEEDERRKNLVKTEQLVLKRESTLDRRNSEFEEKEQEFRRKVEKLKQIEKNLENSEEEIAKKLEDVAGLPREKAKEELIAQVERKYEQDIVGRIRKLEAEGQERFDRRAKEIVAYAIQKTAVSQTQEITTTTVVLPSEDMKGKIIGKEGRNIRSLERLAGVEIVVDETPEAVVISGFDPLRRHIAKVALERLIKDGRIHPARVEEEVAKVQQEIEGQMKEAGEATVYELGIVGLDPKLIQLLGRLKFRTSYGQNVLLHSLEVAYLSAALASEIGVNAAVAKKAGLFHDIGKALDHQIEGSHVEIGMRILEKFGVEKEVITAMKSHHEDYPYESIEAILVQTADAISASRPGARKDTLENYLKRIGELESLAAAFSGVEKVYAIQAGREIRVFVKPEQITDVQAQQLTRDIANRIEEELRYPGEIKVTLVRENRFVEYAR</sequence>